<dbReference type="AlphaFoldDB" id="A0A2D1U9E0"/>
<dbReference type="Gene3D" id="3.30.70.100">
    <property type="match status" value="1"/>
</dbReference>
<keyword evidence="4 7" id="KW-0812">Transmembrane</keyword>
<dbReference type="InterPro" id="IPR011014">
    <property type="entry name" value="MscS_channel_TM-2"/>
</dbReference>
<feature type="transmembrane region" description="Helical" evidence="7">
    <location>
        <begin position="171"/>
        <end position="198"/>
    </location>
</feature>
<evidence type="ECO:0000256" key="2">
    <source>
        <dbReference type="ARBA" id="ARBA00008017"/>
    </source>
</evidence>
<feature type="transmembrane region" description="Helical" evidence="7">
    <location>
        <begin position="63"/>
        <end position="86"/>
    </location>
</feature>
<dbReference type="InterPro" id="IPR011066">
    <property type="entry name" value="MscS_channel_C_sf"/>
</dbReference>
<dbReference type="Pfam" id="PF00924">
    <property type="entry name" value="MS_channel_2nd"/>
    <property type="match status" value="1"/>
</dbReference>
<evidence type="ECO:0000313" key="11">
    <source>
        <dbReference type="EMBL" id="ATP58216.1"/>
    </source>
</evidence>
<dbReference type="GO" id="GO:0008381">
    <property type="term" value="F:mechanosensitive monoatomic ion channel activity"/>
    <property type="evidence" value="ECO:0007669"/>
    <property type="project" value="UniProtKB-ARBA"/>
</dbReference>
<dbReference type="SUPFAM" id="SSF82861">
    <property type="entry name" value="Mechanosensitive channel protein MscS (YggB), transmembrane region"/>
    <property type="match status" value="1"/>
</dbReference>
<feature type="domain" description="Mechanosensitive ion channel MscS" evidence="8">
    <location>
        <begin position="188"/>
        <end position="254"/>
    </location>
</feature>
<feature type="transmembrane region" description="Helical" evidence="7">
    <location>
        <begin position="140"/>
        <end position="159"/>
    </location>
</feature>
<dbReference type="InterPro" id="IPR006685">
    <property type="entry name" value="MscS_channel_2nd"/>
</dbReference>
<sequence>MKNPNFIDTNNFLDHSFWGNSIYQWILALGIIIGLFILIKLFKFFVVKKVKTWALTTSTTWDNFLIAIVENSIIPLLYISSFYFALSTLNFPAKLDKVIHVAYLVAITYFVLRIISSAFRKFVYSFIQREENSESKEKQAGGLIVIANVIIWILGIIFLMDNLGYNVTTLIAGLGVGGIAIALAAQAVLGDLFSYFVIFFDRPFEIGDFVVVGDKNGVIEYIGIKTTRIRTLSGEQLICSNTDLTNSRLHNFKRMQKRRIVFSLGVTYQATHAQLSEIPGLIKETINKRPKLQFDRAHFSGYGDFSLNFEVVYYVLDPDYTVYMDNQQMVFLDIFEAFGQRGIEFAYPTQTLFVTPQTAPAS</sequence>
<evidence type="ECO:0000259" key="10">
    <source>
        <dbReference type="Pfam" id="PF21088"/>
    </source>
</evidence>
<keyword evidence="5 7" id="KW-1133">Transmembrane helix</keyword>
<feature type="domain" description="Mechanosensitive ion channel transmembrane helices 2/3" evidence="10">
    <location>
        <begin position="146"/>
        <end position="186"/>
    </location>
</feature>
<dbReference type="Proteomes" id="UP000223749">
    <property type="component" value="Chromosome"/>
</dbReference>
<feature type="domain" description="Mechanosensitive ion channel MscS C-terminal" evidence="9">
    <location>
        <begin position="260"/>
        <end position="345"/>
    </location>
</feature>
<protein>
    <submittedName>
        <fullName evidence="11">Mechanosensitive ion channel protein MscS</fullName>
    </submittedName>
</protein>
<proteinExistence type="inferred from homology"/>
<dbReference type="KEGG" id="pgs:CPT03_17950"/>
<comment type="similarity">
    <text evidence="2">Belongs to the MscS (TC 1.A.23) family.</text>
</comment>
<name>A0A2D1U9E0_9SPHI</name>
<dbReference type="SUPFAM" id="SSF82689">
    <property type="entry name" value="Mechanosensitive channel protein MscS (YggB), C-terminal domain"/>
    <property type="match status" value="1"/>
</dbReference>
<dbReference type="OrthoDB" id="9809206at2"/>
<dbReference type="PANTHER" id="PTHR30566:SF25">
    <property type="entry name" value="INNER MEMBRANE PROTEIN"/>
    <property type="match status" value="1"/>
</dbReference>
<keyword evidence="12" id="KW-1185">Reference proteome</keyword>
<dbReference type="InterPro" id="IPR049142">
    <property type="entry name" value="MS_channel_1st"/>
</dbReference>
<accession>A0A2D1U9E0</accession>
<evidence type="ECO:0000256" key="6">
    <source>
        <dbReference type="ARBA" id="ARBA00023136"/>
    </source>
</evidence>
<keyword evidence="6 7" id="KW-0472">Membrane</keyword>
<evidence type="ECO:0000256" key="1">
    <source>
        <dbReference type="ARBA" id="ARBA00004651"/>
    </source>
</evidence>
<evidence type="ECO:0000256" key="7">
    <source>
        <dbReference type="SAM" id="Phobius"/>
    </source>
</evidence>
<dbReference type="GO" id="GO:0005886">
    <property type="term" value="C:plasma membrane"/>
    <property type="evidence" value="ECO:0007669"/>
    <property type="project" value="UniProtKB-SubCell"/>
</dbReference>
<feature type="transmembrane region" description="Helical" evidence="7">
    <location>
        <begin position="98"/>
        <end position="119"/>
    </location>
</feature>
<dbReference type="RefSeq" id="WP_099440121.1">
    <property type="nucleotide sequence ID" value="NZ_CP024091.1"/>
</dbReference>
<evidence type="ECO:0000256" key="3">
    <source>
        <dbReference type="ARBA" id="ARBA00022475"/>
    </source>
</evidence>
<dbReference type="PANTHER" id="PTHR30566">
    <property type="entry name" value="YNAI-RELATED MECHANOSENSITIVE ION CHANNEL"/>
    <property type="match status" value="1"/>
</dbReference>
<organism evidence="11 12">
    <name type="scientific">Pedobacter ginsengisoli</name>
    <dbReference type="NCBI Taxonomy" id="363852"/>
    <lineage>
        <taxon>Bacteria</taxon>
        <taxon>Pseudomonadati</taxon>
        <taxon>Bacteroidota</taxon>
        <taxon>Sphingobacteriia</taxon>
        <taxon>Sphingobacteriales</taxon>
        <taxon>Sphingobacteriaceae</taxon>
        <taxon>Pedobacter</taxon>
    </lineage>
</organism>
<dbReference type="Pfam" id="PF21088">
    <property type="entry name" value="MS_channel_1st"/>
    <property type="match status" value="1"/>
</dbReference>
<dbReference type="Gene3D" id="1.10.287.1260">
    <property type="match status" value="1"/>
</dbReference>
<dbReference type="EMBL" id="CP024091">
    <property type="protein sequence ID" value="ATP58216.1"/>
    <property type="molecule type" value="Genomic_DNA"/>
</dbReference>
<dbReference type="Pfam" id="PF21082">
    <property type="entry name" value="MS_channel_3rd"/>
    <property type="match status" value="1"/>
</dbReference>
<evidence type="ECO:0000256" key="5">
    <source>
        <dbReference type="ARBA" id="ARBA00022989"/>
    </source>
</evidence>
<dbReference type="SUPFAM" id="SSF50182">
    <property type="entry name" value="Sm-like ribonucleoproteins"/>
    <property type="match status" value="1"/>
</dbReference>
<evidence type="ECO:0000256" key="4">
    <source>
        <dbReference type="ARBA" id="ARBA00022692"/>
    </source>
</evidence>
<evidence type="ECO:0000259" key="9">
    <source>
        <dbReference type="Pfam" id="PF21082"/>
    </source>
</evidence>
<dbReference type="InterPro" id="IPR049278">
    <property type="entry name" value="MS_channel_C"/>
</dbReference>
<gene>
    <name evidence="11" type="ORF">CPT03_17950</name>
</gene>
<dbReference type="InterPro" id="IPR010920">
    <property type="entry name" value="LSM_dom_sf"/>
</dbReference>
<dbReference type="InterPro" id="IPR023408">
    <property type="entry name" value="MscS_beta-dom_sf"/>
</dbReference>
<keyword evidence="3" id="KW-1003">Cell membrane</keyword>
<evidence type="ECO:0000313" key="12">
    <source>
        <dbReference type="Proteomes" id="UP000223749"/>
    </source>
</evidence>
<feature type="transmembrane region" description="Helical" evidence="7">
    <location>
        <begin position="22"/>
        <end position="42"/>
    </location>
</feature>
<dbReference type="Gene3D" id="2.30.30.60">
    <property type="match status" value="1"/>
</dbReference>
<reference evidence="11 12" key="1">
    <citation type="submission" date="2017-10" db="EMBL/GenBank/DDBJ databases">
        <title>Whole genome of Pedobacter ginsengisoli T01R-27 isolated from tomato rhizosphere.</title>
        <authorList>
            <person name="Weon H.-Y."/>
            <person name="Lee S.A."/>
            <person name="Sang M.K."/>
            <person name="Song J."/>
        </authorList>
    </citation>
    <scope>NUCLEOTIDE SEQUENCE [LARGE SCALE GENOMIC DNA]</scope>
    <source>
        <strain evidence="11 12">T01R-27</strain>
    </source>
</reference>
<evidence type="ECO:0000259" key="8">
    <source>
        <dbReference type="Pfam" id="PF00924"/>
    </source>
</evidence>
<comment type="subcellular location">
    <subcellularLocation>
        <location evidence="1">Cell membrane</location>
        <topology evidence="1">Multi-pass membrane protein</topology>
    </subcellularLocation>
</comment>